<reference evidence="2" key="1">
    <citation type="submission" date="2020-01" db="EMBL/GenBank/DDBJ databases">
        <authorList>
            <consortium name="DOE Joint Genome Institute"/>
            <person name="Haridas S."/>
            <person name="Albert R."/>
            <person name="Binder M."/>
            <person name="Bloem J."/>
            <person name="Labutti K."/>
            <person name="Salamov A."/>
            <person name="Andreopoulos B."/>
            <person name="Baker S.E."/>
            <person name="Barry K."/>
            <person name="Bills G."/>
            <person name="Bluhm B.H."/>
            <person name="Cannon C."/>
            <person name="Castanera R."/>
            <person name="Culley D.E."/>
            <person name="Daum C."/>
            <person name="Ezra D."/>
            <person name="Gonzalez J.B."/>
            <person name="Henrissat B."/>
            <person name="Kuo A."/>
            <person name="Liang C."/>
            <person name="Lipzen A."/>
            <person name="Lutzoni F."/>
            <person name="Magnuson J."/>
            <person name="Mondo S."/>
            <person name="Nolan M."/>
            <person name="Ohm R."/>
            <person name="Pangilinan J."/>
            <person name="Park H.-J."/>
            <person name="Ramirez L."/>
            <person name="Alfaro M."/>
            <person name="Sun H."/>
            <person name="Tritt A."/>
            <person name="Yoshinaga Y."/>
            <person name="Zwiers L.-H."/>
            <person name="Turgeon B.G."/>
            <person name="Goodwin S.B."/>
            <person name="Spatafora J.W."/>
            <person name="Crous P.W."/>
            <person name="Grigoriev I.V."/>
        </authorList>
    </citation>
    <scope>NUCLEOTIDE SEQUENCE</scope>
    <source>
        <strain evidence="2">P77</strain>
    </source>
</reference>
<dbReference type="EMBL" id="ML975418">
    <property type="protein sequence ID" value="KAF1829915.1"/>
    <property type="molecule type" value="Genomic_DNA"/>
</dbReference>
<feature type="compositionally biased region" description="Basic and acidic residues" evidence="1">
    <location>
        <begin position="249"/>
        <end position="263"/>
    </location>
</feature>
<feature type="non-terminal residue" evidence="2">
    <location>
        <position position="1"/>
    </location>
</feature>
<evidence type="ECO:0000313" key="3">
    <source>
        <dbReference type="Proteomes" id="UP000800040"/>
    </source>
</evidence>
<dbReference type="AlphaFoldDB" id="A0A6A5JY71"/>
<dbReference type="OrthoDB" id="3789307at2759"/>
<feature type="non-terminal residue" evidence="2">
    <location>
        <position position="263"/>
    </location>
</feature>
<name>A0A6A5JY71_9PLEO</name>
<organism evidence="2 3">
    <name type="scientific">Decorospora gaudefroyi</name>
    <dbReference type="NCBI Taxonomy" id="184978"/>
    <lineage>
        <taxon>Eukaryota</taxon>
        <taxon>Fungi</taxon>
        <taxon>Dikarya</taxon>
        <taxon>Ascomycota</taxon>
        <taxon>Pezizomycotina</taxon>
        <taxon>Dothideomycetes</taxon>
        <taxon>Pleosporomycetidae</taxon>
        <taxon>Pleosporales</taxon>
        <taxon>Pleosporineae</taxon>
        <taxon>Pleosporaceae</taxon>
        <taxon>Decorospora</taxon>
    </lineage>
</organism>
<accession>A0A6A5JY71</accession>
<dbReference type="Proteomes" id="UP000800040">
    <property type="component" value="Unassembled WGS sequence"/>
</dbReference>
<sequence length="263" mass="29942">LLDILIFTYDVDGLRLHEALTECSPSMHTRKLPTGHASLLTPQEWYTLMAYTEVIHKACTRISENQHSLLEDDDAASIISYIIQPARHLGIEPAYMFEQLLALRLHRCQAQNRKKTLLYTRSTSTWRGLLDKMGIGKEQKMLAYQLVSDDIAVAQLGTHTCERLRLLLGQAIKQHNHKYCKYGMGNVARHVHAGPIPTALVDELAWGEVQTKVPRPAPTDFLIPRSNAYNYSNRYPPRSRSVSSMSALRRIDERDEVPVRPQS</sequence>
<protein>
    <submittedName>
        <fullName evidence="2">Uncharacterized protein</fullName>
    </submittedName>
</protein>
<gene>
    <name evidence="2" type="ORF">BDW02DRAFT_458835</name>
</gene>
<proteinExistence type="predicted"/>
<evidence type="ECO:0000256" key="1">
    <source>
        <dbReference type="SAM" id="MobiDB-lite"/>
    </source>
</evidence>
<feature type="region of interest" description="Disordered" evidence="1">
    <location>
        <begin position="233"/>
        <end position="263"/>
    </location>
</feature>
<keyword evidence="3" id="KW-1185">Reference proteome</keyword>
<evidence type="ECO:0000313" key="2">
    <source>
        <dbReference type="EMBL" id="KAF1829915.1"/>
    </source>
</evidence>